<organism evidence="3 4">
    <name type="scientific">Thermaurantimonas aggregans</name>
    <dbReference type="NCBI Taxonomy" id="2173829"/>
    <lineage>
        <taxon>Bacteria</taxon>
        <taxon>Pseudomonadati</taxon>
        <taxon>Bacteroidota</taxon>
        <taxon>Flavobacteriia</taxon>
        <taxon>Flavobacteriales</taxon>
        <taxon>Schleiferiaceae</taxon>
        <taxon>Thermaurantimonas</taxon>
    </lineage>
</organism>
<accession>A0A401XJH9</accession>
<proteinExistence type="predicted"/>
<keyword evidence="1" id="KW-0732">Signal</keyword>
<comment type="caution">
    <text evidence="3">The sequence shown here is derived from an EMBL/GenBank/DDBJ whole genome shotgun (WGS) entry which is preliminary data.</text>
</comment>
<keyword evidence="4" id="KW-1185">Reference proteome</keyword>
<evidence type="ECO:0000256" key="1">
    <source>
        <dbReference type="ARBA" id="ARBA00022729"/>
    </source>
</evidence>
<sequence length="452" mass="52786">MNYYRISDMIYENSDSYLYVFNEKFTVRYQEINPLLVIYDKKGIYKESYWIDESGVNKYSNLNYALPIDIEKRDFLMAFTIYKKYIFRRKFDSIGGLLWEYNYPYSVGTLFISDKIYDDKVKIIYLNNQKQLLLTTVRVSDGKMDTIGDLFDSYLSVHKSMFKQIYNFFENDTYLIIQFTRYDGAEYVLCINKTNQTSQIFPSNDYGNLVLSSDDATLLFMKQDDVNPHALTIINLSMNSVKTVDYKKIDSTTKYVVITRYDREDKLFEIKFSNRGRYTHYFDHLVYMDTTGNVIKKYSYDITVDPYQYSVNSLAMKKLKLEPGFIGVMYVGGTNQIFKTDSCGQIFADVPGFKYTFTQPTCGKFVSESDTSNTDNGWQFSVFPNPNNGNFTLITPDIGLIDILSPTGQVIKSYEILEKMNEFHVSNLSVGLYFLRYTTPKGKVHVKKFVIY</sequence>
<dbReference type="Proteomes" id="UP000286715">
    <property type="component" value="Unassembled WGS sequence"/>
</dbReference>
<dbReference type="Pfam" id="PF18962">
    <property type="entry name" value="Por_Secre_tail"/>
    <property type="match status" value="1"/>
</dbReference>
<dbReference type="EMBL" id="BHZE01000004">
    <property type="protein sequence ID" value="GCD77166.1"/>
    <property type="molecule type" value="Genomic_DNA"/>
</dbReference>
<name>A0A401XJH9_9FLAO</name>
<evidence type="ECO:0000313" key="4">
    <source>
        <dbReference type="Proteomes" id="UP000286715"/>
    </source>
</evidence>
<protein>
    <recommendedName>
        <fullName evidence="2">Secretion system C-terminal sorting domain-containing protein</fullName>
    </recommendedName>
</protein>
<evidence type="ECO:0000313" key="3">
    <source>
        <dbReference type="EMBL" id="GCD77166.1"/>
    </source>
</evidence>
<gene>
    <name evidence="3" type="ORF">JCM31826_06480</name>
</gene>
<dbReference type="AlphaFoldDB" id="A0A401XJH9"/>
<dbReference type="NCBIfam" id="TIGR04183">
    <property type="entry name" value="Por_Secre_tail"/>
    <property type="match status" value="1"/>
</dbReference>
<feature type="domain" description="Secretion system C-terminal sorting" evidence="2">
    <location>
        <begin position="382"/>
        <end position="451"/>
    </location>
</feature>
<dbReference type="InterPro" id="IPR026444">
    <property type="entry name" value="Secre_tail"/>
</dbReference>
<reference evidence="3 4" key="1">
    <citation type="submission" date="2018-11" db="EMBL/GenBank/DDBJ databases">
        <title>Schleiferia aggregans sp. nov., a moderately thermophilic heterotrophic bacterium isolated from microbial mats at a terrestrial hot spring.</title>
        <authorList>
            <person name="Iino T."/>
            <person name="Ohkuma M."/>
            <person name="Haruta S."/>
        </authorList>
    </citation>
    <scope>NUCLEOTIDE SEQUENCE [LARGE SCALE GENOMIC DNA]</scope>
    <source>
        <strain evidence="3 4">LA</strain>
    </source>
</reference>
<evidence type="ECO:0000259" key="2">
    <source>
        <dbReference type="Pfam" id="PF18962"/>
    </source>
</evidence>